<dbReference type="InterPro" id="IPR001245">
    <property type="entry name" value="Ser-Thr/Tyr_kinase_cat_dom"/>
</dbReference>
<dbReference type="SUPFAM" id="SSF56112">
    <property type="entry name" value="Protein kinase-like (PK-like)"/>
    <property type="match status" value="1"/>
</dbReference>
<protein>
    <recommendedName>
        <fullName evidence="4">Protein kinase domain-containing protein</fullName>
    </recommendedName>
</protein>
<dbReference type="InterPro" id="IPR036397">
    <property type="entry name" value="RNaseH_sf"/>
</dbReference>
<evidence type="ECO:0000313" key="6">
    <source>
        <dbReference type="Proteomes" id="UP000593572"/>
    </source>
</evidence>
<keyword evidence="2" id="KW-1003">Cell membrane</keyword>
<evidence type="ECO:0000313" key="5">
    <source>
        <dbReference type="EMBL" id="MBA0560786.1"/>
    </source>
</evidence>
<dbReference type="Gene3D" id="3.30.420.10">
    <property type="entry name" value="Ribonuclease H-like superfamily/Ribonuclease H"/>
    <property type="match status" value="1"/>
</dbReference>
<comment type="caution">
    <text evidence="5">The sequence shown here is derived from an EMBL/GenBank/DDBJ whole genome shotgun (WGS) entry which is preliminary data.</text>
</comment>
<organism evidence="5 6">
    <name type="scientific">Gossypium lobatum</name>
    <dbReference type="NCBI Taxonomy" id="34289"/>
    <lineage>
        <taxon>Eukaryota</taxon>
        <taxon>Viridiplantae</taxon>
        <taxon>Streptophyta</taxon>
        <taxon>Embryophyta</taxon>
        <taxon>Tracheophyta</taxon>
        <taxon>Spermatophyta</taxon>
        <taxon>Magnoliopsida</taxon>
        <taxon>eudicotyledons</taxon>
        <taxon>Gunneridae</taxon>
        <taxon>Pentapetalae</taxon>
        <taxon>rosids</taxon>
        <taxon>malvids</taxon>
        <taxon>Malvales</taxon>
        <taxon>Malvaceae</taxon>
        <taxon>Malvoideae</taxon>
        <taxon>Gossypium</taxon>
    </lineage>
</organism>
<reference evidence="5 6" key="1">
    <citation type="journal article" date="2019" name="Genome Biol. Evol.">
        <title>Insights into the evolution of the New World diploid cottons (Gossypium, subgenus Houzingenia) based on genome sequencing.</title>
        <authorList>
            <person name="Grover C.E."/>
            <person name="Arick M.A. 2nd"/>
            <person name="Thrash A."/>
            <person name="Conover J.L."/>
            <person name="Sanders W.S."/>
            <person name="Peterson D.G."/>
            <person name="Frelichowski J.E."/>
            <person name="Scheffler J.A."/>
            <person name="Scheffler B.E."/>
            <person name="Wendel J.F."/>
        </authorList>
    </citation>
    <scope>NUCLEOTIDE SEQUENCE [LARGE SCALE GENOMIC DNA]</scope>
    <source>
        <strain evidence="5">157</strain>
        <tissue evidence="5">Leaf</tissue>
    </source>
</reference>
<accession>A0A7J8M7X9</accession>
<dbReference type="EMBL" id="JABEZX010000007">
    <property type="protein sequence ID" value="MBA0560786.1"/>
    <property type="molecule type" value="Genomic_DNA"/>
</dbReference>
<dbReference type="PANTHER" id="PTHR45621">
    <property type="entry name" value="OS01G0588500 PROTEIN-RELATED"/>
    <property type="match status" value="1"/>
</dbReference>
<dbReference type="InterPro" id="IPR050823">
    <property type="entry name" value="Plant_Ser_Thr_Prot_Kinase"/>
</dbReference>
<evidence type="ECO:0000256" key="1">
    <source>
        <dbReference type="ARBA" id="ARBA00004236"/>
    </source>
</evidence>
<dbReference type="Gene3D" id="3.30.200.20">
    <property type="entry name" value="Phosphorylase Kinase, domain 1"/>
    <property type="match status" value="1"/>
</dbReference>
<name>A0A7J8M7X9_9ROSI</name>
<dbReference type="SUPFAM" id="SSF53098">
    <property type="entry name" value="Ribonuclease H-like"/>
    <property type="match status" value="1"/>
</dbReference>
<feature type="region of interest" description="Disordered" evidence="3">
    <location>
        <begin position="311"/>
        <end position="336"/>
    </location>
</feature>
<dbReference type="Proteomes" id="UP000593572">
    <property type="component" value="Unassembled WGS sequence"/>
</dbReference>
<evidence type="ECO:0000256" key="3">
    <source>
        <dbReference type="SAM" id="MobiDB-lite"/>
    </source>
</evidence>
<dbReference type="Pfam" id="PF07714">
    <property type="entry name" value="PK_Tyr_Ser-Thr"/>
    <property type="match status" value="1"/>
</dbReference>
<sequence length="411" mass="45685">MVSSMTSFYKKKNGVNTHNLRVFSFPELRQAIRDFDPLLAIGRSSFEDVYKGTIKPADAKGEPLVVAIKKLHKDRTKEWLAEVQFLGVVEHPNLIKLIGHSAVNGKREIPRLLVYEFMQNKSLDYHLFQSAFPPLPWKTRLQIILGAAQGLAYLHEGLAVQFNPKLSGFGLATEGPMAGDTHVSTAVSIVFPVVGTYGYADPCYLRTGHLTVKSHIWGFGVVLYEILSGRRSIDIELPQAKELLLHWVKRSPAGRKKFISIMDPGLGNQYSIGAAREIARLADACLLTSPEGRPKMSEVVERLKQIIQVSEEGSADKMESHPEASESEIKAGEPETNSNTAELVAIKYAMESFLKAARKGEALLIIESDSTTAVQWIQDYDSRPMKLWPMPQEIDTLISQIGTVVFNITPL</sequence>
<dbReference type="InterPro" id="IPR000719">
    <property type="entry name" value="Prot_kinase_dom"/>
</dbReference>
<dbReference type="PROSITE" id="PS50011">
    <property type="entry name" value="PROTEIN_KINASE_DOM"/>
    <property type="match status" value="1"/>
</dbReference>
<keyword evidence="2" id="KW-0472">Membrane</keyword>
<dbReference type="AlphaFoldDB" id="A0A7J8M7X9"/>
<keyword evidence="6" id="KW-1185">Reference proteome</keyword>
<proteinExistence type="predicted"/>
<feature type="compositionally biased region" description="Basic and acidic residues" evidence="3">
    <location>
        <begin position="314"/>
        <end position="333"/>
    </location>
</feature>
<dbReference type="GO" id="GO:0004672">
    <property type="term" value="F:protein kinase activity"/>
    <property type="evidence" value="ECO:0007669"/>
    <property type="project" value="InterPro"/>
</dbReference>
<evidence type="ECO:0000259" key="4">
    <source>
        <dbReference type="PROSITE" id="PS50011"/>
    </source>
</evidence>
<dbReference type="GO" id="GO:0005524">
    <property type="term" value="F:ATP binding"/>
    <property type="evidence" value="ECO:0007669"/>
    <property type="project" value="InterPro"/>
</dbReference>
<evidence type="ECO:0000256" key="2">
    <source>
        <dbReference type="ARBA" id="ARBA00022475"/>
    </source>
</evidence>
<dbReference type="InterPro" id="IPR011009">
    <property type="entry name" value="Kinase-like_dom_sf"/>
</dbReference>
<feature type="domain" description="Protein kinase" evidence="4">
    <location>
        <begin position="35"/>
        <end position="307"/>
    </location>
</feature>
<dbReference type="InterPro" id="IPR012337">
    <property type="entry name" value="RNaseH-like_sf"/>
</dbReference>
<gene>
    <name evidence="5" type="ORF">Golob_017663</name>
</gene>
<dbReference type="GO" id="GO:0005886">
    <property type="term" value="C:plasma membrane"/>
    <property type="evidence" value="ECO:0007669"/>
    <property type="project" value="UniProtKB-SubCell"/>
</dbReference>
<comment type="subcellular location">
    <subcellularLocation>
        <location evidence="1">Cell membrane</location>
    </subcellularLocation>
</comment>
<dbReference type="Gene3D" id="1.10.510.10">
    <property type="entry name" value="Transferase(Phosphotransferase) domain 1"/>
    <property type="match status" value="1"/>
</dbReference>
<dbReference type="GO" id="GO:0003676">
    <property type="term" value="F:nucleic acid binding"/>
    <property type="evidence" value="ECO:0007669"/>
    <property type="project" value="InterPro"/>
</dbReference>